<reference evidence="1" key="1">
    <citation type="submission" date="2021-02" db="EMBL/GenBank/DDBJ databases">
        <authorList>
            <consortium name="DOE Joint Genome Institute"/>
            <person name="Ahrendt S."/>
            <person name="Looney B.P."/>
            <person name="Miyauchi S."/>
            <person name="Morin E."/>
            <person name="Drula E."/>
            <person name="Courty P.E."/>
            <person name="Chicoki N."/>
            <person name="Fauchery L."/>
            <person name="Kohler A."/>
            <person name="Kuo A."/>
            <person name="Labutti K."/>
            <person name="Pangilinan J."/>
            <person name="Lipzen A."/>
            <person name="Riley R."/>
            <person name="Andreopoulos W."/>
            <person name="He G."/>
            <person name="Johnson J."/>
            <person name="Barry K.W."/>
            <person name="Grigoriev I.V."/>
            <person name="Nagy L."/>
            <person name="Hibbett D."/>
            <person name="Henrissat B."/>
            <person name="Matheny P.B."/>
            <person name="Labbe J."/>
            <person name="Martin F."/>
        </authorList>
    </citation>
    <scope>NUCLEOTIDE SEQUENCE</scope>
    <source>
        <strain evidence="1">EC-137</strain>
    </source>
</reference>
<proteinExistence type="predicted"/>
<sequence>MPKSYLSHASPASNTAITSPAGRGPMIPQKPYRPHGIMVRYHVREAQLEPPIFFSSLRPELDGFALSDALAGRFSSLVNGSDHVFRDRGPSIALRLQWPGYPSWSRQIPTRDFRSPAGGPVTRAKLAKNIAKSVSRFIAEHASRPMEQDADPAWRVGGEGIQLSDLALIRLDHVSKGSWQVQLCLLEPPKGLAATELGSALVSSRTTGTSSSLVLAMQPSSD</sequence>
<dbReference type="EMBL" id="MU274025">
    <property type="protein sequence ID" value="KAI0027060.1"/>
    <property type="molecule type" value="Genomic_DNA"/>
</dbReference>
<protein>
    <submittedName>
        <fullName evidence="1">Uncharacterized protein</fullName>
    </submittedName>
</protein>
<accession>A0ACB8Q619</accession>
<evidence type="ECO:0000313" key="2">
    <source>
        <dbReference type="Proteomes" id="UP000814128"/>
    </source>
</evidence>
<gene>
    <name evidence="1" type="ORF">K488DRAFT_63073</name>
</gene>
<keyword evidence="2" id="KW-1185">Reference proteome</keyword>
<dbReference type="Proteomes" id="UP000814128">
    <property type="component" value="Unassembled WGS sequence"/>
</dbReference>
<organism evidence="1 2">
    <name type="scientific">Vararia minispora EC-137</name>
    <dbReference type="NCBI Taxonomy" id="1314806"/>
    <lineage>
        <taxon>Eukaryota</taxon>
        <taxon>Fungi</taxon>
        <taxon>Dikarya</taxon>
        <taxon>Basidiomycota</taxon>
        <taxon>Agaricomycotina</taxon>
        <taxon>Agaricomycetes</taxon>
        <taxon>Russulales</taxon>
        <taxon>Lachnocladiaceae</taxon>
        <taxon>Vararia</taxon>
    </lineage>
</organism>
<evidence type="ECO:0000313" key="1">
    <source>
        <dbReference type="EMBL" id="KAI0027060.1"/>
    </source>
</evidence>
<reference evidence="1" key="2">
    <citation type="journal article" date="2022" name="New Phytol.">
        <title>Evolutionary transition to the ectomycorrhizal habit in the genomes of a hyperdiverse lineage of mushroom-forming fungi.</title>
        <authorList>
            <person name="Looney B."/>
            <person name="Miyauchi S."/>
            <person name="Morin E."/>
            <person name="Drula E."/>
            <person name="Courty P.E."/>
            <person name="Kohler A."/>
            <person name="Kuo A."/>
            <person name="LaButti K."/>
            <person name="Pangilinan J."/>
            <person name="Lipzen A."/>
            <person name="Riley R."/>
            <person name="Andreopoulos W."/>
            <person name="He G."/>
            <person name="Johnson J."/>
            <person name="Nolan M."/>
            <person name="Tritt A."/>
            <person name="Barry K.W."/>
            <person name="Grigoriev I.V."/>
            <person name="Nagy L.G."/>
            <person name="Hibbett D."/>
            <person name="Henrissat B."/>
            <person name="Matheny P.B."/>
            <person name="Labbe J."/>
            <person name="Martin F.M."/>
        </authorList>
    </citation>
    <scope>NUCLEOTIDE SEQUENCE</scope>
    <source>
        <strain evidence="1">EC-137</strain>
    </source>
</reference>
<name>A0ACB8Q619_9AGAM</name>
<comment type="caution">
    <text evidence="1">The sequence shown here is derived from an EMBL/GenBank/DDBJ whole genome shotgun (WGS) entry which is preliminary data.</text>
</comment>